<dbReference type="PANTHER" id="PTHR30625:SF3">
    <property type="entry name" value="TOL-PAL SYSTEM PROTEIN TOLQ"/>
    <property type="match status" value="1"/>
</dbReference>
<dbReference type="Pfam" id="PF01618">
    <property type="entry name" value="MotA_ExbB"/>
    <property type="match status" value="1"/>
</dbReference>
<feature type="transmembrane region" description="Helical" evidence="7">
    <location>
        <begin position="130"/>
        <end position="153"/>
    </location>
</feature>
<feature type="domain" description="MotA/TolQ/ExbB proton channel" evidence="8">
    <location>
        <begin position="107"/>
        <end position="202"/>
    </location>
</feature>
<name>A0A1I2PH97_9FIRM</name>
<feature type="transmembrane region" description="Helical" evidence="7">
    <location>
        <begin position="165"/>
        <end position="186"/>
    </location>
</feature>
<evidence type="ECO:0000256" key="4">
    <source>
        <dbReference type="ARBA" id="ARBA00022989"/>
    </source>
</evidence>
<reference evidence="10" key="1">
    <citation type="submission" date="2016-10" db="EMBL/GenBank/DDBJ databases">
        <authorList>
            <person name="Varghese N."/>
            <person name="Submissions S."/>
        </authorList>
    </citation>
    <scope>NUCLEOTIDE SEQUENCE [LARGE SCALE GENOMIC DNA]</scope>
    <source>
        <strain evidence="10">DSM 17038</strain>
    </source>
</reference>
<dbReference type="OrthoDB" id="3178152at2"/>
<dbReference type="STRING" id="341036.SAMN05660649_00901"/>
<dbReference type="Proteomes" id="UP000199337">
    <property type="component" value="Unassembled WGS sequence"/>
</dbReference>
<accession>A0A1I2PH97</accession>
<keyword evidence="6" id="KW-0813">Transport</keyword>
<comment type="subcellular location">
    <subcellularLocation>
        <location evidence="1">Cell membrane</location>
        <topology evidence="1">Multi-pass membrane protein</topology>
    </subcellularLocation>
    <subcellularLocation>
        <location evidence="6">Membrane</location>
        <topology evidence="6">Multi-pass membrane protein</topology>
    </subcellularLocation>
</comment>
<feature type="transmembrane region" description="Helical" evidence="7">
    <location>
        <begin position="20"/>
        <end position="44"/>
    </location>
</feature>
<evidence type="ECO:0000313" key="10">
    <source>
        <dbReference type="Proteomes" id="UP000199337"/>
    </source>
</evidence>
<dbReference type="InterPro" id="IPR050790">
    <property type="entry name" value="ExbB/TolQ_transport"/>
</dbReference>
<evidence type="ECO:0000256" key="7">
    <source>
        <dbReference type="SAM" id="Phobius"/>
    </source>
</evidence>
<protein>
    <submittedName>
        <fullName evidence="9">Biopolymer transport protein ExbB/TolQ</fullName>
    </submittedName>
</protein>
<evidence type="ECO:0000256" key="6">
    <source>
        <dbReference type="RuleBase" id="RU004057"/>
    </source>
</evidence>
<dbReference type="GO" id="GO:0017038">
    <property type="term" value="P:protein import"/>
    <property type="evidence" value="ECO:0007669"/>
    <property type="project" value="TreeGrafter"/>
</dbReference>
<keyword evidence="5 7" id="KW-0472">Membrane</keyword>
<keyword evidence="4 7" id="KW-1133">Transmembrane helix</keyword>
<keyword evidence="6" id="KW-0653">Protein transport</keyword>
<keyword evidence="2" id="KW-1003">Cell membrane</keyword>
<keyword evidence="3 7" id="KW-0812">Transmembrane</keyword>
<proteinExistence type="inferred from homology"/>
<organism evidence="9 10">
    <name type="scientific">Desulfotruncus arcticus DSM 17038</name>
    <dbReference type="NCBI Taxonomy" id="1121424"/>
    <lineage>
        <taxon>Bacteria</taxon>
        <taxon>Bacillati</taxon>
        <taxon>Bacillota</taxon>
        <taxon>Clostridia</taxon>
        <taxon>Eubacteriales</taxon>
        <taxon>Desulfallaceae</taxon>
        <taxon>Desulfotruncus</taxon>
    </lineage>
</organism>
<dbReference type="GO" id="GO:0005886">
    <property type="term" value="C:plasma membrane"/>
    <property type="evidence" value="ECO:0007669"/>
    <property type="project" value="UniProtKB-SubCell"/>
</dbReference>
<dbReference type="AlphaFoldDB" id="A0A1I2PH97"/>
<comment type="similarity">
    <text evidence="6">Belongs to the exbB/tolQ family.</text>
</comment>
<evidence type="ECO:0000259" key="8">
    <source>
        <dbReference type="Pfam" id="PF01618"/>
    </source>
</evidence>
<evidence type="ECO:0000256" key="1">
    <source>
        <dbReference type="ARBA" id="ARBA00004651"/>
    </source>
</evidence>
<keyword evidence="10" id="KW-1185">Reference proteome</keyword>
<sequence length="229" mass="25037">MNIPGSEYLTKILHAASQSLLIPVILGLLFFLVIAFIELGAFMAEAKRRKANKPVNMMEVFHDVGNIAPWQMKNLQQVIDSCSLLPRQKRPLTDLLAKIYLSTELKKLIARDILDREEFRAKKVLGKTDLLAKLGPVLGLMGTLIPLGPGLAALGQGDVRGLSEAVIIAFDTTVAGIAAGAVAALISKMRRRWYEQDLGNMELLLELVVGGETRAVQENEAGPAVRRRS</sequence>
<evidence type="ECO:0000256" key="5">
    <source>
        <dbReference type="ARBA" id="ARBA00023136"/>
    </source>
</evidence>
<evidence type="ECO:0000256" key="3">
    <source>
        <dbReference type="ARBA" id="ARBA00022692"/>
    </source>
</evidence>
<dbReference type="PANTHER" id="PTHR30625">
    <property type="entry name" value="PROTEIN TOLQ"/>
    <property type="match status" value="1"/>
</dbReference>
<evidence type="ECO:0000256" key="2">
    <source>
        <dbReference type="ARBA" id="ARBA00022475"/>
    </source>
</evidence>
<dbReference type="EMBL" id="FOOX01000002">
    <property type="protein sequence ID" value="SFG15448.1"/>
    <property type="molecule type" value="Genomic_DNA"/>
</dbReference>
<evidence type="ECO:0000313" key="9">
    <source>
        <dbReference type="EMBL" id="SFG15448.1"/>
    </source>
</evidence>
<gene>
    <name evidence="9" type="ORF">SAMN05660649_00901</name>
</gene>
<dbReference type="InterPro" id="IPR002898">
    <property type="entry name" value="MotA_ExbB_proton_chnl"/>
</dbReference>